<keyword evidence="1" id="KW-0812">Transmembrane</keyword>
<evidence type="ECO:0000313" key="2">
    <source>
        <dbReference type="EMBL" id="MPD02528.1"/>
    </source>
</evidence>
<gene>
    <name evidence="2" type="ORF">E2C01_098117</name>
</gene>
<sequence>MNFVRFSSVNSEAALFTCPSPDTARLPISGPDLDFSFDPFLLYLPGTHSNIDRCGDSQQAGVIKRRLPPDFVLCFSFEYFVFLKISLFFSAFLVFLIAFFGVLIKISASFSYFSHPLIFFY</sequence>
<name>A0A5B7KBB9_PORTR</name>
<dbReference type="EMBL" id="VSRR010131855">
    <property type="protein sequence ID" value="MPD02528.1"/>
    <property type="molecule type" value="Genomic_DNA"/>
</dbReference>
<accession>A0A5B7KBB9</accession>
<feature type="transmembrane region" description="Helical" evidence="1">
    <location>
        <begin position="79"/>
        <end position="104"/>
    </location>
</feature>
<protein>
    <submittedName>
        <fullName evidence="2">Uncharacterized protein</fullName>
    </submittedName>
</protein>
<dbReference type="Proteomes" id="UP000324222">
    <property type="component" value="Unassembled WGS sequence"/>
</dbReference>
<keyword evidence="1" id="KW-0472">Membrane</keyword>
<keyword evidence="3" id="KW-1185">Reference proteome</keyword>
<dbReference type="AlphaFoldDB" id="A0A5B7KBB9"/>
<keyword evidence="1" id="KW-1133">Transmembrane helix</keyword>
<reference evidence="2 3" key="1">
    <citation type="submission" date="2019-05" db="EMBL/GenBank/DDBJ databases">
        <title>Another draft genome of Portunus trituberculatus and its Hox gene families provides insights of decapod evolution.</title>
        <authorList>
            <person name="Jeong J.-H."/>
            <person name="Song I."/>
            <person name="Kim S."/>
            <person name="Choi T."/>
            <person name="Kim D."/>
            <person name="Ryu S."/>
            <person name="Kim W."/>
        </authorList>
    </citation>
    <scope>NUCLEOTIDE SEQUENCE [LARGE SCALE GENOMIC DNA]</scope>
    <source>
        <tissue evidence="2">Muscle</tissue>
    </source>
</reference>
<organism evidence="2 3">
    <name type="scientific">Portunus trituberculatus</name>
    <name type="common">Swimming crab</name>
    <name type="synonym">Neptunus trituberculatus</name>
    <dbReference type="NCBI Taxonomy" id="210409"/>
    <lineage>
        <taxon>Eukaryota</taxon>
        <taxon>Metazoa</taxon>
        <taxon>Ecdysozoa</taxon>
        <taxon>Arthropoda</taxon>
        <taxon>Crustacea</taxon>
        <taxon>Multicrustacea</taxon>
        <taxon>Malacostraca</taxon>
        <taxon>Eumalacostraca</taxon>
        <taxon>Eucarida</taxon>
        <taxon>Decapoda</taxon>
        <taxon>Pleocyemata</taxon>
        <taxon>Brachyura</taxon>
        <taxon>Eubrachyura</taxon>
        <taxon>Portunoidea</taxon>
        <taxon>Portunidae</taxon>
        <taxon>Portuninae</taxon>
        <taxon>Portunus</taxon>
    </lineage>
</organism>
<evidence type="ECO:0000256" key="1">
    <source>
        <dbReference type="SAM" id="Phobius"/>
    </source>
</evidence>
<comment type="caution">
    <text evidence="2">The sequence shown here is derived from an EMBL/GenBank/DDBJ whole genome shotgun (WGS) entry which is preliminary data.</text>
</comment>
<evidence type="ECO:0000313" key="3">
    <source>
        <dbReference type="Proteomes" id="UP000324222"/>
    </source>
</evidence>
<proteinExistence type="predicted"/>